<keyword evidence="4" id="KW-0472">Membrane</keyword>
<keyword evidence="5" id="KW-0732">Signal</keyword>
<evidence type="ECO:0000256" key="4">
    <source>
        <dbReference type="ARBA" id="ARBA00023136"/>
    </source>
</evidence>
<gene>
    <name evidence="7" type="ORF">SELMODRAFT_411384</name>
</gene>
<protein>
    <recommendedName>
        <fullName evidence="6">SUN domain-containing protein</fullName>
    </recommendedName>
</protein>
<evidence type="ECO:0000256" key="5">
    <source>
        <dbReference type="SAM" id="SignalP"/>
    </source>
</evidence>
<accession>D8RHG7</accession>
<dbReference type="EMBL" id="GL377579">
    <property type="protein sequence ID" value="EFJ28774.1"/>
    <property type="molecule type" value="Genomic_DNA"/>
</dbReference>
<evidence type="ECO:0000259" key="6">
    <source>
        <dbReference type="PROSITE" id="PS51469"/>
    </source>
</evidence>
<feature type="signal peptide" evidence="5">
    <location>
        <begin position="1"/>
        <end position="19"/>
    </location>
</feature>
<keyword evidence="3" id="KW-1133">Transmembrane helix</keyword>
<comment type="subcellular location">
    <subcellularLocation>
        <location evidence="1">Endomembrane system</location>
    </subcellularLocation>
</comment>
<sequence length="469" mass="52602">MVSNLRLAVLLLLVVSGLGIGMELHSELPEVDEAPIPEILEAHHQILDLEEQFLDISCNRTAESSSNGEEVSPFDPDRATALAEERSVPLASPELNPLHSHILVSASENQDDDNRHKRDRQVGGNEHNYAAASLGAKVLGANKEGKGAGNILVKGNDKYFRNPCSAKEKFVMVELAEEILVETFVIANYELYSSNPRELELLGSLSYPTSGWRLLGKFEARNVGQPQRFILSKPEWARYLQLRILSHYGTEFYCTLSTFEVFGVALGRMLEDLIGSSPGDSTSGSTTSVNKFLIEQILQLESDQKTFEEYVEFSNSQNTAAVNEYQEELTNIMRQLKSLNDTVQKQHRLADDVFSKSMKELRLCRKEVARINRGQIYSLTVALVAMLVVVAKIRILVRLALTGFLGARYVPPEHSCLAAIGVKFLPFARIFSQWILKVVLYNREPLSKEFCGKFMTSPKWHAITWHKEG</sequence>
<dbReference type="KEGG" id="smo:SELMODRAFT_411384"/>
<dbReference type="PROSITE" id="PS51469">
    <property type="entry name" value="SUN"/>
    <property type="match status" value="1"/>
</dbReference>
<name>D8RHG7_SELML</name>
<feature type="domain" description="SUN" evidence="6">
    <location>
        <begin position="108"/>
        <end position="266"/>
    </location>
</feature>
<evidence type="ECO:0000313" key="7">
    <source>
        <dbReference type="EMBL" id="EFJ28774.1"/>
    </source>
</evidence>
<evidence type="ECO:0000256" key="1">
    <source>
        <dbReference type="ARBA" id="ARBA00004308"/>
    </source>
</evidence>
<evidence type="ECO:0000256" key="2">
    <source>
        <dbReference type="ARBA" id="ARBA00022692"/>
    </source>
</evidence>
<proteinExistence type="predicted"/>
<dbReference type="Gramene" id="EFJ28774">
    <property type="protein sequence ID" value="EFJ28774"/>
    <property type="gene ID" value="SELMODRAFT_411384"/>
</dbReference>
<feature type="chain" id="PRO_5003121810" description="SUN domain-containing protein" evidence="5">
    <location>
        <begin position="20"/>
        <end position="469"/>
    </location>
</feature>
<reference evidence="7 8" key="1">
    <citation type="journal article" date="2011" name="Science">
        <title>The Selaginella genome identifies genetic changes associated with the evolution of vascular plants.</title>
        <authorList>
            <person name="Banks J.A."/>
            <person name="Nishiyama T."/>
            <person name="Hasebe M."/>
            <person name="Bowman J.L."/>
            <person name="Gribskov M."/>
            <person name="dePamphilis C."/>
            <person name="Albert V.A."/>
            <person name="Aono N."/>
            <person name="Aoyama T."/>
            <person name="Ambrose B.A."/>
            <person name="Ashton N.W."/>
            <person name="Axtell M.J."/>
            <person name="Barker E."/>
            <person name="Barker M.S."/>
            <person name="Bennetzen J.L."/>
            <person name="Bonawitz N.D."/>
            <person name="Chapple C."/>
            <person name="Cheng C."/>
            <person name="Correa L.G."/>
            <person name="Dacre M."/>
            <person name="DeBarry J."/>
            <person name="Dreyer I."/>
            <person name="Elias M."/>
            <person name="Engstrom E.M."/>
            <person name="Estelle M."/>
            <person name="Feng L."/>
            <person name="Finet C."/>
            <person name="Floyd S.K."/>
            <person name="Frommer W.B."/>
            <person name="Fujita T."/>
            <person name="Gramzow L."/>
            <person name="Gutensohn M."/>
            <person name="Harholt J."/>
            <person name="Hattori M."/>
            <person name="Heyl A."/>
            <person name="Hirai T."/>
            <person name="Hiwatashi Y."/>
            <person name="Ishikawa M."/>
            <person name="Iwata M."/>
            <person name="Karol K.G."/>
            <person name="Koehler B."/>
            <person name="Kolukisaoglu U."/>
            <person name="Kubo M."/>
            <person name="Kurata T."/>
            <person name="Lalonde S."/>
            <person name="Li K."/>
            <person name="Li Y."/>
            <person name="Litt A."/>
            <person name="Lyons E."/>
            <person name="Manning G."/>
            <person name="Maruyama T."/>
            <person name="Michael T.P."/>
            <person name="Mikami K."/>
            <person name="Miyazaki S."/>
            <person name="Morinaga S."/>
            <person name="Murata T."/>
            <person name="Mueller-Roeber B."/>
            <person name="Nelson D.R."/>
            <person name="Obara M."/>
            <person name="Oguri Y."/>
            <person name="Olmstead R.G."/>
            <person name="Onodera N."/>
            <person name="Petersen B.L."/>
            <person name="Pils B."/>
            <person name="Prigge M."/>
            <person name="Rensing S.A."/>
            <person name="Riano-Pachon D.M."/>
            <person name="Roberts A.W."/>
            <person name="Sato Y."/>
            <person name="Scheller H.V."/>
            <person name="Schulz B."/>
            <person name="Schulz C."/>
            <person name="Shakirov E.V."/>
            <person name="Shibagaki N."/>
            <person name="Shinohara N."/>
            <person name="Shippen D.E."/>
            <person name="Soerensen I."/>
            <person name="Sotooka R."/>
            <person name="Sugimoto N."/>
            <person name="Sugita M."/>
            <person name="Sumikawa N."/>
            <person name="Tanurdzic M."/>
            <person name="Theissen G."/>
            <person name="Ulvskov P."/>
            <person name="Wakazuki S."/>
            <person name="Weng J.K."/>
            <person name="Willats W.W."/>
            <person name="Wipf D."/>
            <person name="Wolf P.G."/>
            <person name="Yang L."/>
            <person name="Zimmer A.D."/>
            <person name="Zhu Q."/>
            <person name="Mitros T."/>
            <person name="Hellsten U."/>
            <person name="Loque D."/>
            <person name="Otillar R."/>
            <person name="Salamov A."/>
            <person name="Schmutz J."/>
            <person name="Shapiro H."/>
            <person name="Lindquist E."/>
            <person name="Lucas S."/>
            <person name="Rokhsar D."/>
            <person name="Grigoriev I.V."/>
        </authorList>
    </citation>
    <scope>NUCLEOTIDE SEQUENCE [LARGE SCALE GENOMIC DNA]</scope>
</reference>
<dbReference type="FunCoup" id="D8RHG7">
    <property type="interactions" value="255"/>
</dbReference>
<dbReference type="HOGENOM" id="CLU_046487_0_0_1"/>
<dbReference type="Pfam" id="PF07738">
    <property type="entry name" value="Sad1_UNC"/>
    <property type="match status" value="1"/>
</dbReference>
<dbReference type="InterPro" id="IPR008979">
    <property type="entry name" value="Galactose-bd-like_sf"/>
</dbReference>
<dbReference type="GO" id="GO:0016020">
    <property type="term" value="C:membrane"/>
    <property type="evidence" value="ECO:0000318"/>
    <property type="project" value="GO_Central"/>
</dbReference>
<dbReference type="InterPro" id="IPR045120">
    <property type="entry name" value="Suco/Slp1-like"/>
</dbReference>
<dbReference type="InParanoid" id="D8RHG7"/>
<dbReference type="GO" id="GO:0012505">
    <property type="term" value="C:endomembrane system"/>
    <property type="evidence" value="ECO:0007669"/>
    <property type="project" value="UniProtKB-SubCell"/>
</dbReference>
<dbReference type="Gene3D" id="2.60.120.260">
    <property type="entry name" value="Galactose-binding domain-like"/>
    <property type="match status" value="1"/>
</dbReference>
<dbReference type="PANTHER" id="PTHR12953">
    <property type="entry name" value="MEMBRANE PROTEIN CH1 RELATED"/>
    <property type="match status" value="1"/>
</dbReference>
<dbReference type="InterPro" id="IPR012919">
    <property type="entry name" value="SUN_dom"/>
</dbReference>
<dbReference type="PANTHER" id="PTHR12953:SF0">
    <property type="entry name" value="SUN DOMAIN-CONTAINING OSSIFICATION FACTOR"/>
    <property type="match status" value="1"/>
</dbReference>
<dbReference type="eggNOG" id="KOG1396">
    <property type="taxonomic scope" value="Eukaryota"/>
</dbReference>
<keyword evidence="8" id="KW-1185">Reference proteome</keyword>
<dbReference type="AlphaFoldDB" id="D8RHG7"/>
<organism evidence="8">
    <name type="scientific">Selaginella moellendorffii</name>
    <name type="common">Spikemoss</name>
    <dbReference type="NCBI Taxonomy" id="88036"/>
    <lineage>
        <taxon>Eukaryota</taxon>
        <taxon>Viridiplantae</taxon>
        <taxon>Streptophyta</taxon>
        <taxon>Embryophyta</taxon>
        <taxon>Tracheophyta</taxon>
        <taxon>Lycopodiopsida</taxon>
        <taxon>Selaginellales</taxon>
        <taxon>Selaginellaceae</taxon>
        <taxon>Selaginella</taxon>
    </lineage>
</organism>
<dbReference type="GO" id="GO:0005737">
    <property type="term" value="C:cytoplasm"/>
    <property type="evidence" value="ECO:0000318"/>
    <property type="project" value="GO_Central"/>
</dbReference>
<keyword evidence="2" id="KW-0812">Transmembrane</keyword>
<evidence type="ECO:0000256" key="3">
    <source>
        <dbReference type="ARBA" id="ARBA00022989"/>
    </source>
</evidence>
<dbReference type="SUPFAM" id="SSF49785">
    <property type="entry name" value="Galactose-binding domain-like"/>
    <property type="match status" value="1"/>
</dbReference>
<evidence type="ECO:0000313" key="8">
    <source>
        <dbReference type="Proteomes" id="UP000001514"/>
    </source>
</evidence>
<dbReference type="Proteomes" id="UP000001514">
    <property type="component" value="Unassembled WGS sequence"/>
</dbReference>